<dbReference type="Gene3D" id="3.60.90.10">
    <property type="entry name" value="S-adenosylmethionine decarboxylase"/>
    <property type="match status" value="1"/>
</dbReference>
<organism evidence="1 2">
    <name type="scientific">Shewanella canadensis</name>
    <dbReference type="NCBI Taxonomy" id="271096"/>
    <lineage>
        <taxon>Bacteria</taxon>
        <taxon>Pseudomonadati</taxon>
        <taxon>Pseudomonadota</taxon>
        <taxon>Gammaproteobacteria</taxon>
        <taxon>Alteromonadales</taxon>
        <taxon>Shewanellaceae</taxon>
        <taxon>Shewanella</taxon>
    </lineage>
</organism>
<dbReference type="OrthoDB" id="5289311at2"/>
<gene>
    <name evidence="1" type="ORF">EKG38_07620</name>
</gene>
<dbReference type="PROSITE" id="PS01336">
    <property type="entry name" value="ADOMETDC"/>
    <property type="match status" value="1"/>
</dbReference>
<dbReference type="InterPro" id="IPR048283">
    <property type="entry name" value="AdoMetDC-like"/>
</dbReference>
<dbReference type="PANTHER" id="PTHR11570">
    <property type="entry name" value="S-ADENOSYLMETHIONINE DECARBOXYLASE"/>
    <property type="match status" value="1"/>
</dbReference>
<protein>
    <submittedName>
        <fullName evidence="1">Adenosylmethionine decarboxylase</fullName>
    </submittedName>
</protein>
<dbReference type="RefSeq" id="WP_126519677.1">
    <property type="nucleotide sequence ID" value="NZ_RXNU01000003.1"/>
</dbReference>
<dbReference type="AlphaFoldDB" id="A0A3S0IP61"/>
<dbReference type="PANTHER" id="PTHR11570:SF0">
    <property type="entry name" value="S-ADENOSYLMETHIONINE DECARBOXYLASE PROENZYME"/>
    <property type="match status" value="1"/>
</dbReference>
<dbReference type="InterPro" id="IPR018166">
    <property type="entry name" value="S-AdoMet_deCO2ase_CS"/>
</dbReference>
<name>A0A3S0IP61_9GAMM</name>
<evidence type="ECO:0000313" key="2">
    <source>
        <dbReference type="Proteomes" id="UP000267448"/>
    </source>
</evidence>
<dbReference type="SUPFAM" id="SSF56276">
    <property type="entry name" value="S-adenosylmethionine decarboxylase"/>
    <property type="match status" value="1"/>
</dbReference>
<dbReference type="Pfam" id="PF01536">
    <property type="entry name" value="SAM_decarbox"/>
    <property type="match status" value="1"/>
</dbReference>
<dbReference type="GO" id="GO:0008295">
    <property type="term" value="P:spermidine biosynthetic process"/>
    <property type="evidence" value="ECO:0007669"/>
    <property type="project" value="InterPro"/>
</dbReference>
<keyword evidence="2" id="KW-1185">Reference proteome</keyword>
<reference evidence="1 2" key="1">
    <citation type="submission" date="2018-12" db="EMBL/GenBank/DDBJ databases">
        <authorList>
            <person name="Yu L."/>
        </authorList>
    </citation>
    <scope>NUCLEOTIDE SEQUENCE [LARGE SCALE GENOMIC DNA]</scope>
    <source>
        <strain evidence="1 2">HAW-EB2</strain>
    </source>
</reference>
<dbReference type="Proteomes" id="UP000267448">
    <property type="component" value="Unassembled WGS sequence"/>
</dbReference>
<dbReference type="InterPro" id="IPR016067">
    <property type="entry name" value="S-AdoMet_deCO2ase_core"/>
</dbReference>
<proteinExistence type="predicted"/>
<accession>A0A3S0IP61</accession>
<dbReference type="GO" id="GO:0004014">
    <property type="term" value="F:adenosylmethionine decarboxylase activity"/>
    <property type="evidence" value="ECO:0007669"/>
    <property type="project" value="InterPro"/>
</dbReference>
<evidence type="ECO:0000313" key="1">
    <source>
        <dbReference type="EMBL" id="RTR39661.1"/>
    </source>
</evidence>
<comment type="caution">
    <text evidence="1">The sequence shown here is derived from an EMBL/GenBank/DDBJ whole genome shotgun (WGS) entry which is preliminary data.</text>
</comment>
<dbReference type="EMBL" id="RXNU01000003">
    <property type="protein sequence ID" value="RTR39661.1"/>
    <property type="molecule type" value="Genomic_DNA"/>
</dbReference>
<sequence length="309" mass="34944">MFFEGSEKKIEVVVSSTTPSLRQLGDGFWAAIVASANAEILSKMSNAYCDAYILSESSLFVWDHKFLMLTCGTTTLVDAVLLFVDKLGENAIASASYQRKSESLSHLQASSFECDLSRLREKLSGRAYRVGHLDTHHHYIFCADTKAQWSFPQNSCELLMYHIKGDVAEYLRSDKQSSRGIRDMLRLDCLFPDFVFDDHIFEPFGYSINGLWNEKYMTIHITPQEKGSYVSIETNLHFPQGSFNIFSDLLNILNPRSWDVIGFNTEITSEGFPACISVASCSLPITPSDTVYFNQYHQQSNEVLIPESL</sequence>